<organism evidence="1 2">
    <name type="scientific">Thyridium curvatum</name>
    <dbReference type="NCBI Taxonomy" id="1093900"/>
    <lineage>
        <taxon>Eukaryota</taxon>
        <taxon>Fungi</taxon>
        <taxon>Dikarya</taxon>
        <taxon>Ascomycota</taxon>
        <taxon>Pezizomycotina</taxon>
        <taxon>Sordariomycetes</taxon>
        <taxon>Sordariomycetidae</taxon>
        <taxon>Thyridiales</taxon>
        <taxon>Thyridiaceae</taxon>
        <taxon>Thyridium</taxon>
    </lineage>
</organism>
<gene>
    <name evidence="1" type="ORF">E0L32_005440</name>
</gene>
<protein>
    <submittedName>
        <fullName evidence="1">Uncharacterized protein</fullName>
    </submittedName>
</protein>
<dbReference type="OrthoDB" id="5416097at2759"/>
<accession>A0A507B5V0</accession>
<proteinExistence type="predicted"/>
<dbReference type="RefSeq" id="XP_030996187.1">
    <property type="nucleotide sequence ID" value="XM_031139962.1"/>
</dbReference>
<keyword evidence="2" id="KW-1185">Reference proteome</keyword>
<evidence type="ECO:0000313" key="2">
    <source>
        <dbReference type="Proteomes" id="UP000319257"/>
    </source>
</evidence>
<dbReference type="GeneID" id="41972887"/>
<dbReference type="InParanoid" id="A0A507B5V0"/>
<sequence>MPCLEKIGIVDLKPAILASQSWGQMAFEKLAAASTADIDAVIRFAEDIPPPTEPVLDYITEVDTRRALFDDFRALLPTWDQGVCGGIRHLYGRPCLGTSELSTHPHNPVLFAGVIACVEEGIRSDPVGY</sequence>
<dbReference type="EMBL" id="SKBQ01000028">
    <property type="protein sequence ID" value="TPX14476.1"/>
    <property type="molecule type" value="Genomic_DNA"/>
</dbReference>
<dbReference type="Proteomes" id="UP000319257">
    <property type="component" value="Unassembled WGS sequence"/>
</dbReference>
<comment type="caution">
    <text evidence="1">The sequence shown here is derived from an EMBL/GenBank/DDBJ whole genome shotgun (WGS) entry which is preliminary data.</text>
</comment>
<reference evidence="1 2" key="1">
    <citation type="submission" date="2019-06" db="EMBL/GenBank/DDBJ databases">
        <title>Draft genome sequence of the filamentous fungus Phialemoniopsis curvata isolated from diesel fuel.</title>
        <authorList>
            <person name="Varaljay V.A."/>
            <person name="Lyon W.J."/>
            <person name="Crouch A.L."/>
            <person name="Drake C.E."/>
            <person name="Hollomon J.M."/>
            <person name="Nadeau L.J."/>
            <person name="Nunn H.S."/>
            <person name="Stevenson B.S."/>
            <person name="Bojanowski C.L."/>
            <person name="Crookes-Goodson W.J."/>
        </authorList>
    </citation>
    <scope>NUCLEOTIDE SEQUENCE [LARGE SCALE GENOMIC DNA]</scope>
    <source>
        <strain evidence="1 2">D216</strain>
    </source>
</reference>
<dbReference type="AlphaFoldDB" id="A0A507B5V0"/>
<name>A0A507B5V0_9PEZI</name>
<evidence type="ECO:0000313" key="1">
    <source>
        <dbReference type="EMBL" id="TPX14476.1"/>
    </source>
</evidence>